<dbReference type="EMBL" id="AFNW01000330">
    <property type="protein sequence ID" value="EKJ69670.1"/>
    <property type="molecule type" value="Genomic_DNA"/>
</dbReference>
<feature type="compositionally biased region" description="Basic residues" evidence="1">
    <location>
        <begin position="426"/>
        <end position="439"/>
    </location>
</feature>
<feature type="compositionally biased region" description="Basic and acidic residues" evidence="1">
    <location>
        <begin position="565"/>
        <end position="575"/>
    </location>
</feature>
<name>K3VXX7_FUSPC</name>
<feature type="compositionally biased region" description="Polar residues" evidence="1">
    <location>
        <begin position="483"/>
        <end position="493"/>
    </location>
</feature>
<feature type="compositionally biased region" description="Polar residues" evidence="1">
    <location>
        <begin position="176"/>
        <end position="185"/>
    </location>
</feature>
<evidence type="ECO:0000313" key="3">
    <source>
        <dbReference type="Proteomes" id="UP000007978"/>
    </source>
</evidence>
<feature type="compositionally biased region" description="Acidic residues" evidence="1">
    <location>
        <begin position="511"/>
        <end position="525"/>
    </location>
</feature>
<comment type="caution">
    <text evidence="2">The sequence shown here is derived from an EMBL/GenBank/DDBJ whole genome shotgun (WGS) entry which is preliminary data.</text>
</comment>
<dbReference type="Proteomes" id="UP000007978">
    <property type="component" value="Chromosome 3"/>
</dbReference>
<dbReference type="KEGG" id="fpu:FPSE_10154"/>
<feature type="region of interest" description="Disordered" evidence="1">
    <location>
        <begin position="1"/>
        <end position="596"/>
    </location>
</feature>
<feature type="compositionally biased region" description="Pro residues" evidence="1">
    <location>
        <begin position="251"/>
        <end position="261"/>
    </location>
</feature>
<feature type="compositionally biased region" description="Polar residues" evidence="1">
    <location>
        <begin position="576"/>
        <end position="593"/>
    </location>
</feature>
<dbReference type="AlphaFoldDB" id="K3VXX7"/>
<feature type="compositionally biased region" description="Basic and acidic residues" evidence="1">
    <location>
        <begin position="186"/>
        <end position="206"/>
    </location>
</feature>
<organism evidence="2 3">
    <name type="scientific">Fusarium pseudograminearum (strain CS3096)</name>
    <name type="common">Wheat and barley crown-rot fungus</name>
    <dbReference type="NCBI Taxonomy" id="1028729"/>
    <lineage>
        <taxon>Eukaryota</taxon>
        <taxon>Fungi</taxon>
        <taxon>Dikarya</taxon>
        <taxon>Ascomycota</taxon>
        <taxon>Pezizomycotina</taxon>
        <taxon>Sordariomycetes</taxon>
        <taxon>Hypocreomycetidae</taxon>
        <taxon>Hypocreales</taxon>
        <taxon>Nectriaceae</taxon>
        <taxon>Fusarium</taxon>
    </lineage>
</organism>
<proteinExistence type="predicted"/>
<reference evidence="2 3" key="1">
    <citation type="journal article" date="2012" name="PLoS Pathog.">
        <title>Comparative pathogenomics reveals horizontally acquired novel virulence genes in fungi infecting cereal hosts.</title>
        <authorList>
            <person name="Gardiner D.M."/>
            <person name="McDonald M.C."/>
            <person name="Covarelli L."/>
            <person name="Solomon P.S."/>
            <person name="Rusu A.G."/>
            <person name="Marshall M."/>
            <person name="Kazan K."/>
            <person name="Chakraborty S."/>
            <person name="McDonald B.A."/>
            <person name="Manners J.M."/>
        </authorList>
    </citation>
    <scope>NUCLEOTIDE SEQUENCE [LARGE SCALE GENOMIC DNA]</scope>
    <source>
        <strain evidence="2 3">CS3096</strain>
    </source>
</reference>
<keyword evidence="3" id="KW-1185">Reference proteome</keyword>
<dbReference type="PRINTS" id="PR00929">
    <property type="entry name" value="ATHOOK"/>
</dbReference>
<dbReference type="RefSeq" id="XP_009261546.1">
    <property type="nucleotide sequence ID" value="XM_009263271.1"/>
</dbReference>
<dbReference type="GO" id="GO:0003677">
    <property type="term" value="F:DNA binding"/>
    <property type="evidence" value="ECO:0007669"/>
    <property type="project" value="InterPro"/>
</dbReference>
<feature type="compositionally biased region" description="Basic and acidic residues" evidence="1">
    <location>
        <begin position="375"/>
        <end position="385"/>
    </location>
</feature>
<evidence type="ECO:0008006" key="4">
    <source>
        <dbReference type="Google" id="ProtNLM"/>
    </source>
</evidence>
<accession>K3VXX7</accession>
<protein>
    <recommendedName>
        <fullName evidence="4">AT hook domain-containing protein</fullName>
    </recommendedName>
</protein>
<feature type="compositionally biased region" description="Polar residues" evidence="1">
    <location>
        <begin position="49"/>
        <end position="67"/>
    </location>
</feature>
<dbReference type="eggNOG" id="ENOG502RKXA">
    <property type="taxonomic scope" value="Eukaryota"/>
</dbReference>
<dbReference type="GeneID" id="20368771"/>
<feature type="compositionally biased region" description="Basic residues" evidence="1">
    <location>
        <begin position="165"/>
        <end position="174"/>
    </location>
</feature>
<feature type="compositionally biased region" description="Polar residues" evidence="1">
    <location>
        <begin position="305"/>
        <end position="330"/>
    </location>
</feature>
<feature type="compositionally biased region" description="Polar residues" evidence="1">
    <location>
        <begin position="542"/>
        <end position="563"/>
    </location>
</feature>
<dbReference type="InterPro" id="IPR017956">
    <property type="entry name" value="AT_hook_DNA-bd_motif"/>
</dbReference>
<feature type="compositionally biased region" description="Polar residues" evidence="1">
    <location>
        <begin position="106"/>
        <end position="121"/>
    </location>
</feature>
<feature type="compositionally biased region" description="Basic and acidic residues" evidence="1">
    <location>
        <begin position="79"/>
        <end position="88"/>
    </location>
</feature>
<dbReference type="OrthoDB" id="5404794at2759"/>
<sequence>MPPIIILDSDDDEDDIGYSPPRNVQTSHLPVPAKAEAEGTSDSFGRVSRATTSTDPSFFQNIYNEQNDAARGYVPDPTEGSHDQHQHSSSDMTAPTPFKRTVTGLLETSSSSTREQSNTGGQRMPARNGPDEWTQASTPGRRKAPTAVMDDMWDVPSSPDERPVKPKIKIKLKRSGAQSDSTTDSRCAKESGRMAKTPDSKSERPGDSPSSKRKRRKVDHPEPYFQGSNEVDLVTIPFSHDHEGDHHDQSPPTPSMLPPTMPVNDDLSFFIAPNPLTDTQRMEHESMQLPSSDSPPHQLPPVRQFNIQNIASSSEATNVNTPRSNATYLMSTAPPPPASTDPPRATLGQATGHRWDSSPDVIAAIDSPPSKKVSRLREQSAKDDAPVPADNELVELQQTEPEQAGLPIMQETTSDSYEPEIMTKPTKAKKPRGRPKKKAAAAEQDVPLADSLPARPEVVESVTKPKKKRGRPRKSDAKEESPNIDQSLSTKDASLSKDAVQPEKRAKIEIEETETKDDLAEEDEAQVSTKGSESPALKETDPNLSRRSISSIDDNTASKNPETPRTAKQEGKPERSTISSRGSTPSKGLSSIINKPVYRVGLSKKSRIAPLLKCLRKE</sequence>
<dbReference type="SMART" id="SM00384">
    <property type="entry name" value="AT_hook"/>
    <property type="match status" value="2"/>
</dbReference>
<evidence type="ECO:0000256" key="1">
    <source>
        <dbReference type="SAM" id="MobiDB-lite"/>
    </source>
</evidence>
<feature type="compositionally biased region" description="Basic and acidic residues" evidence="1">
    <location>
        <begin position="500"/>
        <end position="510"/>
    </location>
</feature>
<feature type="compositionally biased region" description="Basic and acidic residues" evidence="1">
    <location>
        <begin position="239"/>
        <end position="249"/>
    </location>
</feature>
<dbReference type="HOGENOM" id="CLU_023052_0_0_1"/>
<gene>
    <name evidence="2" type="ORF">FPSE_10154</name>
</gene>
<evidence type="ECO:0000313" key="2">
    <source>
        <dbReference type="EMBL" id="EKJ69670.1"/>
    </source>
</evidence>